<evidence type="ECO:0000256" key="7">
    <source>
        <dbReference type="ARBA" id="ARBA00038459"/>
    </source>
</evidence>
<dbReference type="GO" id="GO:0022857">
    <property type="term" value="F:transmembrane transporter activity"/>
    <property type="evidence" value="ECO:0007669"/>
    <property type="project" value="InterPro"/>
</dbReference>
<dbReference type="PROSITE" id="PS50850">
    <property type="entry name" value="MFS"/>
    <property type="match status" value="1"/>
</dbReference>
<reference evidence="11" key="1">
    <citation type="journal article" date="2020" name="Stud. Mycol.">
        <title>101 Dothideomycetes genomes: a test case for predicting lifestyles and emergence of pathogens.</title>
        <authorList>
            <person name="Haridas S."/>
            <person name="Albert R."/>
            <person name="Binder M."/>
            <person name="Bloem J."/>
            <person name="Labutti K."/>
            <person name="Salamov A."/>
            <person name="Andreopoulos B."/>
            <person name="Baker S."/>
            <person name="Barry K."/>
            <person name="Bills G."/>
            <person name="Bluhm B."/>
            <person name="Cannon C."/>
            <person name="Castanera R."/>
            <person name="Culley D."/>
            <person name="Daum C."/>
            <person name="Ezra D."/>
            <person name="Gonzalez J."/>
            <person name="Henrissat B."/>
            <person name="Kuo A."/>
            <person name="Liang C."/>
            <person name="Lipzen A."/>
            <person name="Lutzoni F."/>
            <person name="Magnuson J."/>
            <person name="Mondo S."/>
            <person name="Nolan M."/>
            <person name="Ohm R."/>
            <person name="Pangilinan J."/>
            <person name="Park H.-J."/>
            <person name="Ramirez L."/>
            <person name="Alfaro M."/>
            <person name="Sun H."/>
            <person name="Tritt A."/>
            <person name="Yoshinaga Y."/>
            <person name="Zwiers L.-H."/>
            <person name="Turgeon B."/>
            <person name="Goodwin S."/>
            <person name="Spatafora J."/>
            <person name="Crous P."/>
            <person name="Grigoriev I."/>
        </authorList>
    </citation>
    <scope>NUCLEOTIDE SEQUENCE</scope>
    <source>
        <strain evidence="11">CBS 279.74</strain>
    </source>
</reference>
<feature type="transmembrane region" description="Helical" evidence="9">
    <location>
        <begin position="526"/>
        <end position="546"/>
    </location>
</feature>
<feature type="compositionally biased region" description="Polar residues" evidence="8">
    <location>
        <begin position="1"/>
        <end position="15"/>
    </location>
</feature>
<feature type="transmembrane region" description="Helical" evidence="9">
    <location>
        <begin position="193"/>
        <end position="214"/>
    </location>
</feature>
<evidence type="ECO:0000256" key="2">
    <source>
        <dbReference type="ARBA" id="ARBA00022448"/>
    </source>
</evidence>
<dbReference type="Gene3D" id="1.20.1250.20">
    <property type="entry name" value="MFS general substrate transporter like domains"/>
    <property type="match status" value="1"/>
</dbReference>
<evidence type="ECO:0000313" key="12">
    <source>
        <dbReference type="Proteomes" id="UP000799428"/>
    </source>
</evidence>
<evidence type="ECO:0000256" key="5">
    <source>
        <dbReference type="ARBA" id="ARBA00022989"/>
    </source>
</evidence>
<dbReference type="PANTHER" id="PTHR23502:SF186">
    <property type="entry name" value="MAJOR FACILITATOR SUPERFAMILY (MFS) PROFILE DOMAIN-CONTAINING PROTEIN"/>
    <property type="match status" value="1"/>
</dbReference>
<gene>
    <name evidence="11" type="ORF">K504DRAFT_484621</name>
</gene>
<dbReference type="OrthoDB" id="5296287at2759"/>
<protein>
    <submittedName>
        <fullName evidence="11">Membrane transporter</fullName>
    </submittedName>
</protein>
<keyword evidence="4 9" id="KW-0812">Transmembrane</keyword>
<dbReference type="EMBL" id="MU005779">
    <property type="protein sequence ID" value="KAF2705290.1"/>
    <property type="molecule type" value="Genomic_DNA"/>
</dbReference>
<dbReference type="AlphaFoldDB" id="A0A6G1JXS7"/>
<dbReference type="SUPFAM" id="SSF103473">
    <property type="entry name" value="MFS general substrate transporter"/>
    <property type="match status" value="1"/>
</dbReference>
<feature type="transmembrane region" description="Helical" evidence="9">
    <location>
        <begin position="558"/>
        <end position="582"/>
    </location>
</feature>
<dbReference type="InterPro" id="IPR020846">
    <property type="entry name" value="MFS_dom"/>
</dbReference>
<evidence type="ECO:0000313" key="11">
    <source>
        <dbReference type="EMBL" id="KAF2705290.1"/>
    </source>
</evidence>
<dbReference type="Pfam" id="PF07690">
    <property type="entry name" value="MFS_1"/>
    <property type="match status" value="1"/>
</dbReference>
<feature type="transmembrane region" description="Helical" evidence="9">
    <location>
        <begin position="421"/>
        <end position="445"/>
    </location>
</feature>
<proteinExistence type="inferred from homology"/>
<comment type="subcellular location">
    <subcellularLocation>
        <location evidence="1">Cell membrane</location>
        <topology evidence="1">Multi-pass membrane protein</topology>
    </subcellularLocation>
</comment>
<dbReference type="Proteomes" id="UP000799428">
    <property type="component" value="Unassembled WGS sequence"/>
</dbReference>
<dbReference type="FunFam" id="1.20.1250.20:FF:000011">
    <property type="entry name" value="MFS multidrug transporter, putative"/>
    <property type="match status" value="1"/>
</dbReference>
<evidence type="ECO:0000256" key="8">
    <source>
        <dbReference type="SAM" id="MobiDB-lite"/>
    </source>
</evidence>
<evidence type="ECO:0000256" key="6">
    <source>
        <dbReference type="ARBA" id="ARBA00023136"/>
    </source>
</evidence>
<dbReference type="InterPro" id="IPR011701">
    <property type="entry name" value="MFS"/>
</dbReference>
<feature type="transmembrane region" description="Helical" evidence="9">
    <location>
        <begin position="283"/>
        <end position="305"/>
    </location>
</feature>
<dbReference type="InterPro" id="IPR036259">
    <property type="entry name" value="MFS_trans_sf"/>
</dbReference>
<dbReference type="CDD" id="cd17323">
    <property type="entry name" value="MFS_Tpo1_MDR_like"/>
    <property type="match status" value="1"/>
</dbReference>
<feature type="transmembrane region" description="Helical" evidence="9">
    <location>
        <begin position="346"/>
        <end position="366"/>
    </location>
</feature>
<dbReference type="PROSITE" id="PS00216">
    <property type="entry name" value="SUGAR_TRANSPORT_1"/>
    <property type="match status" value="1"/>
</dbReference>
<feature type="transmembrane region" description="Helical" evidence="9">
    <location>
        <begin position="499"/>
        <end position="520"/>
    </location>
</feature>
<name>A0A6G1JXS7_9PLEO</name>
<evidence type="ECO:0000256" key="9">
    <source>
        <dbReference type="SAM" id="Phobius"/>
    </source>
</evidence>
<keyword evidence="5 9" id="KW-1133">Transmembrane helix</keyword>
<dbReference type="GO" id="GO:0140115">
    <property type="term" value="P:export across plasma membrane"/>
    <property type="evidence" value="ECO:0007669"/>
    <property type="project" value="UniProtKB-ARBA"/>
</dbReference>
<feature type="transmembrane region" description="Helical" evidence="9">
    <location>
        <begin position="457"/>
        <end position="478"/>
    </location>
</feature>
<feature type="transmembrane region" description="Helical" evidence="9">
    <location>
        <begin position="258"/>
        <end position="277"/>
    </location>
</feature>
<keyword evidence="12" id="KW-1185">Reference proteome</keyword>
<feature type="transmembrane region" description="Helical" evidence="9">
    <location>
        <begin position="317"/>
        <end position="340"/>
    </location>
</feature>
<keyword evidence="6 9" id="KW-0472">Membrane</keyword>
<dbReference type="PANTHER" id="PTHR23502">
    <property type="entry name" value="MAJOR FACILITATOR SUPERFAMILY"/>
    <property type="match status" value="1"/>
</dbReference>
<dbReference type="InterPro" id="IPR005829">
    <property type="entry name" value="Sugar_transporter_CS"/>
</dbReference>
<sequence length="641" mass="70440">MSSNLNPNKTRMSHFQSRRETTWPNPNDLEKLEESWFDKPEFPQFERRWTGAFDNEARASRMSLLVGNTLLPKATSSEKRWPGQQQINRRTWISPLQGSESQENFWQNEFDVERRPSFQSHGHPSVNVEKLQRRNTLRKEQIDQADGGLVAQSVLEYAFKGNGTPANPYLVHWIPNDPGNPMEFSSAKKWTNAMILAFAIFMVSVASSGFSQGIADLKVEFQVSQVIALLTTSFFVLGFAVGALILSPLSELYGRRELYIGTFGAFVGLTGGTYLSQSMVTVLVLRFLAGIAGSFTQAVAPAVVADMFGAQERGMVLSIYTLAGLLGQNLGPIICGFLDAAYGWRAIPLLVTACSLPAWIVLSFTFPETYAPVLLQQRAKKLTEILGKAHAVEGIGEAKTIGQQLKVSTLRPWVILIYEPIVTLLSLFLSVVHGTLFLLFAAYPVVYQKTRGWPQGIASLPFLALCVGIIISLFYVALVDQKRYAKVVEKNNGSAPPEARLPPAMLGAAALPIGLFWFAWTNDPSVYWLVSVSAGTLFGFGMVLLYMSLTNYIVDAYLGYAASALAASTVLRSIAGAVFPLFTGKMYDALGIHWASSIPAFLALVFVPCLVAFYKYGHIIRSKTRFGSEAAKLAASMQGAR</sequence>
<evidence type="ECO:0000256" key="3">
    <source>
        <dbReference type="ARBA" id="ARBA00022475"/>
    </source>
</evidence>
<evidence type="ECO:0000256" key="4">
    <source>
        <dbReference type="ARBA" id="ARBA00022692"/>
    </source>
</evidence>
<feature type="domain" description="Major facilitator superfamily (MFS) profile" evidence="10">
    <location>
        <begin position="192"/>
        <end position="623"/>
    </location>
</feature>
<dbReference type="GO" id="GO:0005886">
    <property type="term" value="C:plasma membrane"/>
    <property type="evidence" value="ECO:0007669"/>
    <property type="project" value="UniProtKB-SubCell"/>
</dbReference>
<accession>A0A6G1JXS7</accession>
<dbReference type="GO" id="GO:0042908">
    <property type="term" value="P:xenobiotic transport"/>
    <property type="evidence" value="ECO:0007669"/>
    <property type="project" value="UniProtKB-ARBA"/>
</dbReference>
<keyword evidence="2" id="KW-0813">Transport</keyword>
<feature type="region of interest" description="Disordered" evidence="8">
    <location>
        <begin position="1"/>
        <end position="28"/>
    </location>
</feature>
<organism evidence="11 12">
    <name type="scientific">Pleomassaria siparia CBS 279.74</name>
    <dbReference type="NCBI Taxonomy" id="1314801"/>
    <lineage>
        <taxon>Eukaryota</taxon>
        <taxon>Fungi</taxon>
        <taxon>Dikarya</taxon>
        <taxon>Ascomycota</taxon>
        <taxon>Pezizomycotina</taxon>
        <taxon>Dothideomycetes</taxon>
        <taxon>Pleosporomycetidae</taxon>
        <taxon>Pleosporales</taxon>
        <taxon>Pleomassariaceae</taxon>
        <taxon>Pleomassaria</taxon>
    </lineage>
</organism>
<evidence type="ECO:0000259" key="10">
    <source>
        <dbReference type="PROSITE" id="PS50850"/>
    </source>
</evidence>
<evidence type="ECO:0000256" key="1">
    <source>
        <dbReference type="ARBA" id="ARBA00004651"/>
    </source>
</evidence>
<comment type="similarity">
    <text evidence="7">Belongs to the major facilitator superfamily. DHA1 family. Polyamines/proton antiporter (TC 2.A.1.2.16) subfamily.</text>
</comment>
<feature type="transmembrane region" description="Helical" evidence="9">
    <location>
        <begin position="226"/>
        <end position="246"/>
    </location>
</feature>
<feature type="transmembrane region" description="Helical" evidence="9">
    <location>
        <begin position="594"/>
        <end position="616"/>
    </location>
</feature>
<keyword evidence="3" id="KW-1003">Cell membrane</keyword>